<sequence>MALRPVSRTLGVVLTLLMTVGMATLGAARAEAAFTFAAAGDFNQTSETAASLASAVSGTDFFLALGDLSYGNVGEEAIWCDFVKSYVGSSYPFELISGNHDADNADGFIRNFAACLPDHLGSTGDYGVEYYFDYQGLVRVIMIAPNLTIDGANYEYVQGNSHYNWLSSKIDEARAQGIKWVVVGMHKNCITMGIKSCEIGSDLMGLLISKRVDLVLQGHDHVYQRSKQLTCATEGSYSASCVADDGADNAYTQGAGTVFVVAGMVGTGLYTIDTGDSEAGYFTKWMGDNINPTHGYVKFAVSQNQISAQFVRTSGGTFSDSFTITSSGGTPPDTIPPAVVTTLRPLTTP</sequence>
<dbReference type="EMBL" id="VBOU01000034">
    <property type="protein sequence ID" value="TMQ55307.1"/>
    <property type="molecule type" value="Genomic_DNA"/>
</dbReference>
<evidence type="ECO:0000313" key="3">
    <source>
        <dbReference type="EMBL" id="TMQ55307.1"/>
    </source>
</evidence>
<evidence type="ECO:0000259" key="2">
    <source>
        <dbReference type="Pfam" id="PF00149"/>
    </source>
</evidence>
<feature type="domain" description="Calcineurin-like phosphoesterase" evidence="2">
    <location>
        <begin position="51"/>
        <end position="223"/>
    </location>
</feature>
<keyword evidence="3" id="KW-0378">Hydrolase</keyword>
<comment type="caution">
    <text evidence="3">The sequence shown here is derived from an EMBL/GenBank/DDBJ whole genome shotgun (WGS) entry which is preliminary data.</text>
</comment>
<dbReference type="PANTHER" id="PTHR22953">
    <property type="entry name" value="ACID PHOSPHATASE RELATED"/>
    <property type="match status" value="1"/>
</dbReference>
<dbReference type="SUPFAM" id="SSF56300">
    <property type="entry name" value="Metallo-dependent phosphatases"/>
    <property type="match status" value="1"/>
</dbReference>
<accession>A0A538SV89</accession>
<dbReference type="GO" id="GO:0003993">
    <property type="term" value="F:acid phosphatase activity"/>
    <property type="evidence" value="ECO:0007669"/>
    <property type="project" value="InterPro"/>
</dbReference>
<dbReference type="InterPro" id="IPR029052">
    <property type="entry name" value="Metallo-depent_PP-like"/>
</dbReference>
<reference evidence="3 4" key="1">
    <citation type="journal article" date="2019" name="Nat. Microbiol.">
        <title>Mediterranean grassland soil C-N compound turnover is dependent on rainfall and depth, and is mediated by genomically divergent microorganisms.</title>
        <authorList>
            <person name="Diamond S."/>
            <person name="Andeer P.F."/>
            <person name="Li Z."/>
            <person name="Crits-Christoph A."/>
            <person name="Burstein D."/>
            <person name="Anantharaman K."/>
            <person name="Lane K.R."/>
            <person name="Thomas B.C."/>
            <person name="Pan C."/>
            <person name="Northen T.R."/>
            <person name="Banfield J.F."/>
        </authorList>
    </citation>
    <scope>NUCLEOTIDE SEQUENCE [LARGE SCALE GENOMIC DNA]</scope>
    <source>
        <strain evidence="3">WS_4</strain>
    </source>
</reference>
<keyword evidence="1" id="KW-0732">Signal</keyword>
<dbReference type="PANTHER" id="PTHR22953:SF153">
    <property type="entry name" value="PURPLE ACID PHOSPHATASE"/>
    <property type="match status" value="1"/>
</dbReference>
<dbReference type="Gene3D" id="3.60.21.10">
    <property type="match status" value="1"/>
</dbReference>
<dbReference type="AlphaFoldDB" id="A0A538SV89"/>
<evidence type="ECO:0000256" key="1">
    <source>
        <dbReference type="ARBA" id="ARBA00022729"/>
    </source>
</evidence>
<organism evidence="3 4">
    <name type="scientific">Eiseniibacteriota bacterium</name>
    <dbReference type="NCBI Taxonomy" id="2212470"/>
    <lineage>
        <taxon>Bacteria</taxon>
        <taxon>Candidatus Eiseniibacteriota</taxon>
    </lineage>
</organism>
<dbReference type="Proteomes" id="UP000319829">
    <property type="component" value="Unassembled WGS sequence"/>
</dbReference>
<dbReference type="InterPro" id="IPR039331">
    <property type="entry name" value="PAPs-like"/>
</dbReference>
<dbReference type="Pfam" id="PF00149">
    <property type="entry name" value="Metallophos"/>
    <property type="match status" value="1"/>
</dbReference>
<evidence type="ECO:0000313" key="4">
    <source>
        <dbReference type="Proteomes" id="UP000319829"/>
    </source>
</evidence>
<dbReference type="InterPro" id="IPR004843">
    <property type="entry name" value="Calcineurin-like_PHP"/>
</dbReference>
<proteinExistence type="predicted"/>
<gene>
    <name evidence="3" type="ORF">E6K74_03590</name>
</gene>
<protein>
    <submittedName>
        <fullName evidence="3">Phosphohydrolase</fullName>
    </submittedName>
</protein>
<name>A0A538SV89_UNCEI</name>